<name>A0A1Y5I060_OSTTA</name>
<feature type="compositionally biased region" description="Basic residues" evidence="1">
    <location>
        <begin position="191"/>
        <end position="209"/>
    </location>
</feature>
<dbReference type="OMA" id="WRAYFRA"/>
<dbReference type="KEGG" id="ota:OT_ostta01g01250"/>
<feature type="region of interest" description="Disordered" evidence="1">
    <location>
        <begin position="178"/>
        <end position="251"/>
    </location>
</feature>
<evidence type="ECO:0000256" key="1">
    <source>
        <dbReference type="SAM" id="MobiDB-lite"/>
    </source>
</evidence>
<feature type="compositionally biased region" description="Polar residues" evidence="1">
    <location>
        <begin position="220"/>
        <end position="241"/>
    </location>
</feature>
<dbReference type="Proteomes" id="UP000195557">
    <property type="component" value="Unassembled WGS sequence"/>
</dbReference>
<dbReference type="OrthoDB" id="10571632at2759"/>
<dbReference type="EMBL" id="KZ155838">
    <property type="protein sequence ID" value="OUS42840.1"/>
    <property type="molecule type" value="Genomic_DNA"/>
</dbReference>
<feature type="region of interest" description="Disordered" evidence="1">
    <location>
        <begin position="21"/>
        <end position="47"/>
    </location>
</feature>
<proteinExistence type="predicted"/>
<reference evidence="2" key="1">
    <citation type="submission" date="2017-04" db="EMBL/GenBank/DDBJ databases">
        <title>Population genomics of picophytoplankton unveils novel chromosome hypervariability.</title>
        <authorList>
            <consortium name="DOE Joint Genome Institute"/>
            <person name="Blanc-Mathieu R."/>
            <person name="Krasovec M."/>
            <person name="Hebrard M."/>
            <person name="Yau S."/>
            <person name="Desgranges E."/>
            <person name="Martin J."/>
            <person name="Schackwitz W."/>
            <person name="Kuo A."/>
            <person name="Salin G."/>
            <person name="Donnadieu C."/>
            <person name="Desdevises Y."/>
            <person name="Sanchez-Ferandin S."/>
            <person name="Moreau H."/>
            <person name="Rivals E."/>
            <person name="Grigoriev I.V."/>
            <person name="Grimsley N."/>
            <person name="Eyre-Walker A."/>
            <person name="Piganeau G."/>
        </authorList>
    </citation>
    <scope>NUCLEOTIDE SEQUENCE [LARGE SCALE GENOMIC DNA]</scope>
    <source>
        <strain evidence="2">RCC 1115</strain>
    </source>
</reference>
<dbReference type="AlphaFoldDB" id="A0A1Y5I060"/>
<accession>A0A1Y5I060</accession>
<feature type="compositionally biased region" description="Polar residues" evidence="1">
    <location>
        <begin position="33"/>
        <end position="47"/>
    </location>
</feature>
<protein>
    <submittedName>
        <fullName evidence="2">Uncharacterized protein</fullName>
    </submittedName>
</protein>
<dbReference type="RefSeq" id="XP_003074186.2">
    <property type="nucleotide sequence ID" value="XM_003074140.2"/>
</dbReference>
<sequence length="251" mass="26168">MSSNSSPTNLSALEPNGHIASAFECVQRDSHRTLTPQSTPPRSTRAMSNIASVLGSNTGRDKHVPEPHHGARDALAPLGLAKMLQFFRKQPKLADGIDADTELFGTSAGYDLRVGRANELEPLLRSALPIERGSLDGPDRATLARALAGVGRGGTTLSDDDKGKIAPAMAAVRAAKAQAAGTEVEGGGKGEKRKREKKEKKEKKEKRRRRESEGGGASQGGNTATTSQGGVSAMSTGSDKTAATGKTGEEA</sequence>
<evidence type="ECO:0000313" key="2">
    <source>
        <dbReference type="EMBL" id="OUS42840.1"/>
    </source>
</evidence>
<gene>
    <name evidence="2" type="ORF">BE221DRAFT_63052</name>
</gene>
<organism evidence="2">
    <name type="scientific">Ostreococcus tauri</name>
    <name type="common">Marine green alga</name>
    <dbReference type="NCBI Taxonomy" id="70448"/>
    <lineage>
        <taxon>Eukaryota</taxon>
        <taxon>Viridiplantae</taxon>
        <taxon>Chlorophyta</taxon>
        <taxon>Mamiellophyceae</taxon>
        <taxon>Mamiellales</taxon>
        <taxon>Bathycoccaceae</taxon>
        <taxon>Ostreococcus</taxon>
    </lineage>
</organism>